<dbReference type="GO" id="GO:0003688">
    <property type="term" value="F:DNA replication origin binding"/>
    <property type="evidence" value="ECO:0007669"/>
    <property type="project" value="UniProtKB-UniRule"/>
</dbReference>
<feature type="domain" description="Origin recognition complex subunit 2 RecA-like" evidence="7">
    <location>
        <begin position="248"/>
        <end position="419"/>
    </location>
</feature>
<evidence type="ECO:0000259" key="8">
    <source>
        <dbReference type="Pfam" id="PF24882"/>
    </source>
</evidence>
<keyword evidence="10" id="KW-1185">Reference proteome</keyword>
<dbReference type="GO" id="GO:0005664">
    <property type="term" value="C:nuclear origin of replication recognition complex"/>
    <property type="evidence" value="ECO:0007669"/>
    <property type="project" value="UniProtKB-UniRule"/>
</dbReference>
<dbReference type="EMBL" id="KN847043">
    <property type="protein sequence ID" value="KIW27511.1"/>
    <property type="molecule type" value="Genomic_DNA"/>
</dbReference>
<dbReference type="AlphaFoldDB" id="A0A0D1ZHU7"/>
<feature type="domain" description="Origin recognition complex subunit 2 winged-helix" evidence="8">
    <location>
        <begin position="545"/>
        <end position="605"/>
    </location>
</feature>
<evidence type="ECO:0000256" key="6">
    <source>
        <dbReference type="SAM" id="MobiDB-lite"/>
    </source>
</evidence>
<dbReference type="VEuPathDB" id="FungiDB:PV07_07244"/>
<dbReference type="InterPro" id="IPR056772">
    <property type="entry name" value="RecA-like_ORC2"/>
</dbReference>
<protein>
    <recommendedName>
        <fullName evidence="5">Origin recognition complex subunit 2</fullName>
    </recommendedName>
</protein>
<dbReference type="GO" id="GO:0006260">
    <property type="term" value="P:DNA replication"/>
    <property type="evidence" value="ECO:0007669"/>
    <property type="project" value="UniProtKB-UniRule"/>
</dbReference>
<reference evidence="9 10" key="1">
    <citation type="submission" date="2015-01" db="EMBL/GenBank/DDBJ databases">
        <title>The Genome Sequence of Cladophialophora immunda CBS83496.</title>
        <authorList>
            <consortium name="The Broad Institute Genomics Platform"/>
            <person name="Cuomo C."/>
            <person name="de Hoog S."/>
            <person name="Gorbushina A."/>
            <person name="Stielow B."/>
            <person name="Teixiera M."/>
            <person name="Abouelleil A."/>
            <person name="Chapman S.B."/>
            <person name="Priest M."/>
            <person name="Young S.K."/>
            <person name="Wortman J."/>
            <person name="Nusbaum C."/>
            <person name="Birren B."/>
        </authorList>
    </citation>
    <scope>NUCLEOTIDE SEQUENCE [LARGE SCALE GENOMIC DNA]</scope>
    <source>
        <strain evidence="9 10">CBS 83496</strain>
    </source>
</reference>
<evidence type="ECO:0000256" key="4">
    <source>
        <dbReference type="ARBA" id="ARBA00023242"/>
    </source>
</evidence>
<feature type="region of interest" description="Disordered" evidence="6">
    <location>
        <begin position="489"/>
        <end position="545"/>
    </location>
</feature>
<keyword evidence="3 5" id="KW-0235">DNA replication</keyword>
<comment type="similarity">
    <text evidence="2 5">Belongs to the ORC2 family.</text>
</comment>
<feature type="compositionally biased region" description="Acidic residues" evidence="6">
    <location>
        <begin position="501"/>
        <end position="511"/>
    </location>
</feature>
<accession>A0A0D1ZHU7</accession>
<evidence type="ECO:0000259" key="7">
    <source>
        <dbReference type="Pfam" id="PF04084"/>
    </source>
</evidence>
<proteinExistence type="inferred from homology"/>
<gene>
    <name evidence="9" type="ORF">PV07_07244</name>
</gene>
<dbReference type="RefSeq" id="XP_016247727.1">
    <property type="nucleotide sequence ID" value="XM_016394308.1"/>
</dbReference>
<comment type="subcellular location">
    <subcellularLocation>
        <location evidence="1 5">Nucleus</location>
    </subcellularLocation>
</comment>
<dbReference type="Pfam" id="PF24882">
    <property type="entry name" value="WHD_ORC2"/>
    <property type="match status" value="1"/>
</dbReference>
<name>A0A0D1ZHU7_9EURO</name>
<dbReference type="OrthoDB" id="346673at2759"/>
<dbReference type="PANTHER" id="PTHR14052:SF0">
    <property type="entry name" value="ORIGIN RECOGNITION COMPLEX SUBUNIT 2"/>
    <property type="match status" value="1"/>
</dbReference>
<feature type="compositionally biased region" description="Basic residues" evidence="6">
    <location>
        <begin position="179"/>
        <end position="193"/>
    </location>
</feature>
<feature type="compositionally biased region" description="Polar residues" evidence="6">
    <location>
        <begin position="90"/>
        <end position="107"/>
    </location>
</feature>
<feature type="compositionally biased region" description="Low complexity" evidence="6">
    <location>
        <begin position="526"/>
        <end position="545"/>
    </location>
</feature>
<dbReference type="HOGENOM" id="CLU_018596_2_0_1"/>
<evidence type="ECO:0000256" key="3">
    <source>
        <dbReference type="ARBA" id="ARBA00022705"/>
    </source>
</evidence>
<keyword evidence="4 5" id="KW-0539">Nucleus</keyword>
<sequence length="614" mass="67300">MAKRKYPDPDPDSLVEATNTPSKRRRKTAERGALSNGDHEDASAASPLTNGTPNQEGTPSRRKRKPAVEDVQTEEDQDEGSPTPKPNGRTLFSTPTRGKGSAATTTPSKSARAKADRSAKRKSARLLAEAQDADDDDVDGQDAQLAREILDEGEEPDEEDVDGDGLSQDVEAGTPSKKSPGKRGRPKGAKSRRSPTPEGDIPPEERYFYQNRAGPPQVSSNKFNSVKLLTHEEYFEQISCWRDPHEPEKAFLMKLHARSFPQWRFELAEGFGLCLYGYGSKQPLANQFAEYMYNKCRPSPRIVVVNGYIPKLNPRTILNTIAAAVAETEDQAIRLTGQPEEMLDTLLSHLTDNPPSSQLLVMVNSIDSASLRRPSIQSLLARLAAHPNVSFLATCDTPTFPALWNSSLLDQFKFVFHDCTTFAPYTAEMGSVVDEVHELLGKKRMRAGGKEGIGFVLKSLPENARNLYRLLLAEILSILEDGFDGEAMPYTHGGSGGGGVEDGEEDDDDGEDGRRTGRKRSRGTGDKTTSAAPTTTTTTSTGPAAEEVGVEYRTLYRKAAEEFICSSSMNFQFLLKEFLDHQMITSRRDPVSGAETLGVPLAKAEMEAVLEELI</sequence>
<evidence type="ECO:0000313" key="10">
    <source>
        <dbReference type="Proteomes" id="UP000054466"/>
    </source>
</evidence>
<dbReference type="GeneID" id="27346438"/>
<comment type="function">
    <text evidence="5">Component of the origin recognition complex (ORC) that binds origins of replication. DNA-binding is ATP-dependent. ORC is required to assemble the pre-replication complex necessary to initiate DNA replication.</text>
</comment>
<dbReference type="STRING" id="569365.A0A0D1ZHU7"/>
<feature type="region of interest" description="Disordered" evidence="6">
    <location>
        <begin position="1"/>
        <end position="219"/>
    </location>
</feature>
<feature type="compositionally biased region" description="Acidic residues" evidence="6">
    <location>
        <begin position="131"/>
        <end position="140"/>
    </location>
</feature>
<evidence type="ECO:0000256" key="2">
    <source>
        <dbReference type="ARBA" id="ARBA00007421"/>
    </source>
</evidence>
<feature type="compositionally biased region" description="Acidic residues" evidence="6">
    <location>
        <begin position="151"/>
        <end position="163"/>
    </location>
</feature>
<evidence type="ECO:0000313" key="9">
    <source>
        <dbReference type="EMBL" id="KIW27511.1"/>
    </source>
</evidence>
<dbReference type="InterPro" id="IPR007220">
    <property type="entry name" value="ORC2"/>
</dbReference>
<comment type="subunit">
    <text evidence="5">Component of the origin recognition complex (ORC).</text>
</comment>
<evidence type="ECO:0000256" key="5">
    <source>
        <dbReference type="RuleBase" id="RU368084"/>
    </source>
</evidence>
<organism evidence="9 10">
    <name type="scientific">Cladophialophora immunda</name>
    <dbReference type="NCBI Taxonomy" id="569365"/>
    <lineage>
        <taxon>Eukaryota</taxon>
        <taxon>Fungi</taxon>
        <taxon>Dikarya</taxon>
        <taxon>Ascomycota</taxon>
        <taxon>Pezizomycotina</taxon>
        <taxon>Eurotiomycetes</taxon>
        <taxon>Chaetothyriomycetidae</taxon>
        <taxon>Chaetothyriales</taxon>
        <taxon>Herpotrichiellaceae</taxon>
        <taxon>Cladophialophora</taxon>
    </lineage>
</organism>
<evidence type="ECO:0000256" key="1">
    <source>
        <dbReference type="ARBA" id="ARBA00004123"/>
    </source>
</evidence>
<dbReference type="InterPro" id="IPR056773">
    <property type="entry name" value="WHD_ORC2"/>
</dbReference>
<dbReference type="Proteomes" id="UP000054466">
    <property type="component" value="Unassembled WGS sequence"/>
</dbReference>
<feature type="compositionally biased region" description="Polar residues" evidence="6">
    <location>
        <begin position="46"/>
        <end position="58"/>
    </location>
</feature>
<dbReference type="Pfam" id="PF04084">
    <property type="entry name" value="RecA-like_ORC2"/>
    <property type="match status" value="1"/>
</dbReference>
<dbReference type="PANTHER" id="PTHR14052">
    <property type="entry name" value="ORIGIN RECOGNITION COMPLEX SUBUNIT 2"/>
    <property type="match status" value="1"/>
</dbReference>